<accession>A0A6A2Z1Y5</accession>
<keyword evidence="7" id="KW-1185">Reference proteome</keyword>
<keyword evidence="1" id="KW-0479">Metal-binding</keyword>
<reference evidence="6" key="1">
    <citation type="submission" date="2019-09" db="EMBL/GenBank/DDBJ databases">
        <title>Draft genome information of white flower Hibiscus syriacus.</title>
        <authorList>
            <person name="Kim Y.-M."/>
        </authorList>
    </citation>
    <scope>NUCLEOTIDE SEQUENCE [LARGE SCALE GENOMIC DNA]</scope>
    <source>
        <strain evidence="6">YM2019G1</strain>
    </source>
</reference>
<evidence type="ECO:0000313" key="7">
    <source>
        <dbReference type="Proteomes" id="UP000436088"/>
    </source>
</evidence>
<dbReference type="AlphaFoldDB" id="A0A6A2Z1Y5"/>
<comment type="caution">
    <text evidence="6">The sequence shown here is derived from an EMBL/GenBank/DDBJ whole genome shotgun (WGS) entry which is preliminary data.</text>
</comment>
<keyword evidence="4" id="KW-0472">Membrane</keyword>
<dbReference type="InterPro" id="IPR032010">
    <property type="entry name" value="APD1-4_M"/>
</dbReference>
<proteinExistence type="predicted"/>
<keyword evidence="3" id="KW-0862">Zinc</keyword>
<keyword evidence="2" id="KW-0863">Zinc-finger</keyword>
<dbReference type="GO" id="GO:0061630">
    <property type="term" value="F:ubiquitin protein ligase activity"/>
    <property type="evidence" value="ECO:0007669"/>
    <property type="project" value="TreeGrafter"/>
</dbReference>
<dbReference type="Pfam" id="PF16041">
    <property type="entry name" value="APD1-4_M"/>
    <property type="match status" value="1"/>
</dbReference>
<dbReference type="PANTHER" id="PTHR46858:SF6">
    <property type="entry name" value="LIGASE, PUTATIVE-RELATED"/>
    <property type="match status" value="1"/>
</dbReference>
<sequence>MVLGPSSSRLLKATSDFVQQGNSMWLNKGSKICIRWATQAKLVHASVRETRQETLVPKRTFPIDSLFLNEQVTGKEAELTVDEDDKYFVGAINSNPRSIIIAFTINVISKVYDVTKARSMCSTLNGPCRIDLQFPNTQYVVVSTTDNGDVNGWYIEVSCVVQLVSYIAVLGFFITIILLVLKSLGA</sequence>
<protein>
    <submittedName>
        <fullName evidence="6">RING/U-box superfamily protein isoform 2</fullName>
    </submittedName>
</protein>
<dbReference type="GO" id="GO:0016567">
    <property type="term" value="P:protein ubiquitination"/>
    <property type="evidence" value="ECO:0007669"/>
    <property type="project" value="TreeGrafter"/>
</dbReference>
<dbReference type="Proteomes" id="UP000436088">
    <property type="component" value="Unassembled WGS sequence"/>
</dbReference>
<keyword evidence="4" id="KW-0812">Transmembrane</keyword>
<feature type="domain" description="E3 ubiquitin-protein ligase APD1-4 middle" evidence="5">
    <location>
        <begin position="77"/>
        <end position="180"/>
    </location>
</feature>
<name>A0A6A2Z1Y5_HIBSY</name>
<evidence type="ECO:0000256" key="1">
    <source>
        <dbReference type="ARBA" id="ARBA00022723"/>
    </source>
</evidence>
<evidence type="ECO:0000256" key="4">
    <source>
        <dbReference type="SAM" id="Phobius"/>
    </source>
</evidence>
<organism evidence="6 7">
    <name type="scientific">Hibiscus syriacus</name>
    <name type="common">Rose of Sharon</name>
    <dbReference type="NCBI Taxonomy" id="106335"/>
    <lineage>
        <taxon>Eukaryota</taxon>
        <taxon>Viridiplantae</taxon>
        <taxon>Streptophyta</taxon>
        <taxon>Embryophyta</taxon>
        <taxon>Tracheophyta</taxon>
        <taxon>Spermatophyta</taxon>
        <taxon>Magnoliopsida</taxon>
        <taxon>eudicotyledons</taxon>
        <taxon>Gunneridae</taxon>
        <taxon>Pentapetalae</taxon>
        <taxon>rosids</taxon>
        <taxon>malvids</taxon>
        <taxon>Malvales</taxon>
        <taxon>Malvaceae</taxon>
        <taxon>Malvoideae</taxon>
        <taxon>Hibiscus</taxon>
    </lineage>
</organism>
<keyword evidence="4" id="KW-1133">Transmembrane helix</keyword>
<feature type="transmembrane region" description="Helical" evidence="4">
    <location>
        <begin position="163"/>
        <end position="181"/>
    </location>
</feature>
<evidence type="ECO:0000259" key="5">
    <source>
        <dbReference type="Pfam" id="PF16041"/>
    </source>
</evidence>
<evidence type="ECO:0000313" key="6">
    <source>
        <dbReference type="EMBL" id="KAE8685737.1"/>
    </source>
</evidence>
<evidence type="ECO:0000256" key="3">
    <source>
        <dbReference type="ARBA" id="ARBA00022833"/>
    </source>
</evidence>
<evidence type="ECO:0000256" key="2">
    <source>
        <dbReference type="ARBA" id="ARBA00022771"/>
    </source>
</evidence>
<gene>
    <name evidence="6" type="ORF">F3Y22_tig00111095pilonHSYRG00994</name>
</gene>
<dbReference type="PANTHER" id="PTHR46858">
    <property type="entry name" value="OS05G0521000 PROTEIN"/>
    <property type="match status" value="1"/>
</dbReference>
<dbReference type="EMBL" id="VEPZ02001229">
    <property type="protein sequence ID" value="KAE8685737.1"/>
    <property type="molecule type" value="Genomic_DNA"/>
</dbReference>
<dbReference type="GO" id="GO:0008270">
    <property type="term" value="F:zinc ion binding"/>
    <property type="evidence" value="ECO:0007669"/>
    <property type="project" value="UniProtKB-KW"/>
</dbReference>